<feature type="compositionally biased region" description="Polar residues" evidence="1">
    <location>
        <begin position="322"/>
        <end position="331"/>
    </location>
</feature>
<dbReference type="EMBL" id="CP138587">
    <property type="protein sequence ID" value="WPH02627.1"/>
    <property type="molecule type" value="Genomic_DNA"/>
</dbReference>
<gene>
    <name evidence="3" type="ORF">R9X50_00549200</name>
</gene>
<protein>
    <submittedName>
        <fullName evidence="3">Uncharacterized protein</fullName>
    </submittedName>
</protein>
<organism evidence="3 4">
    <name type="scientific">Acrodontium crateriforme</name>
    <dbReference type="NCBI Taxonomy" id="150365"/>
    <lineage>
        <taxon>Eukaryota</taxon>
        <taxon>Fungi</taxon>
        <taxon>Dikarya</taxon>
        <taxon>Ascomycota</taxon>
        <taxon>Pezizomycotina</taxon>
        <taxon>Dothideomycetes</taxon>
        <taxon>Dothideomycetidae</taxon>
        <taxon>Mycosphaerellales</taxon>
        <taxon>Teratosphaeriaceae</taxon>
        <taxon>Acrodontium</taxon>
    </lineage>
</organism>
<dbReference type="AlphaFoldDB" id="A0AAQ3MCM7"/>
<evidence type="ECO:0000313" key="4">
    <source>
        <dbReference type="Proteomes" id="UP001303373"/>
    </source>
</evidence>
<keyword evidence="4" id="KW-1185">Reference proteome</keyword>
<evidence type="ECO:0000256" key="1">
    <source>
        <dbReference type="SAM" id="MobiDB-lite"/>
    </source>
</evidence>
<name>A0AAQ3MCM7_9PEZI</name>
<keyword evidence="2" id="KW-0812">Transmembrane</keyword>
<reference evidence="3 4" key="1">
    <citation type="submission" date="2023-11" db="EMBL/GenBank/DDBJ databases">
        <title>An acidophilic fungus is an integral part of prey digestion in a carnivorous sundew plant.</title>
        <authorList>
            <person name="Tsai I.J."/>
        </authorList>
    </citation>
    <scope>NUCLEOTIDE SEQUENCE [LARGE SCALE GENOMIC DNA]</scope>
    <source>
        <strain evidence="3">169a</strain>
    </source>
</reference>
<feature type="region of interest" description="Disordered" evidence="1">
    <location>
        <begin position="306"/>
        <end position="342"/>
    </location>
</feature>
<accession>A0AAQ3MCM7</accession>
<sequence>MHRLPCALRLRQQQQHLFTVPQPIGRLQVPKRHFISRIRGPQGPYERPYGNCYQQTSQRPIQQQNVRFKEPIFTVRRTLSFFVYTGIILSVTVWMLKRVPFEIVEEGEQQEGEEEDDIQLPEPDENGDIWAVEDSLFLPLTGMTKMPRTFYKGSDPEWQEFVKLAKDKARQKKIMGQLIKVVEDGMKKNPQFLQLMGKEGKAGKYWLDLSFPDGPPQVYRRSGVEFGDGYIAWVDQKVEPEQYGRIMRALWPTTTFNAVVSSFKLFAQLQYVRVAKYLGIEDMTTIVLPGGMAAILDLAQEEAKNSANAPQLPGSPTAIGAHQQQRQSAGETSGEGEQAGEKDGWFRVINPKDVALARLCFQAEMLQGSKTAKRKEEAPRGAVIVQGMVEMRSPRGMMLFDVRSFYDLKEAKFVGLGVGVRNFKQVHQRPKGGP</sequence>
<keyword evidence="2" id="KW-0472">Membrane</keyword>
<evidence type="ECO:0000313" key="3">
    <source>
        <dbReference type="EMBL" id="WPH02627.1"/>
    </source>
</evidence>
<evidence type="ECO:0000256" key="2">
    <source>
        <dbReference type="SAM" id="Phobius"/>
    </source>
</evidence>
<proteinExistence type="predicted"/>
<keyword evidence="2" id="KW-1133">Transmembrane helix</keyword>
<feature type="transmembrane region" description="Helical" evidence="2">
    <location>
        <begin position="78"/>
        <end position="96"/>
    </location>
</feature>
<dbReference type="Proteomes" id="UP001303373">
    <property type="component" value="Chromosome 8"/>
</dbReference>